<keyword evidence="1 2" id="KW-0732">Signal</keyword>
<feature type="signal peptide" evidence="2">
    <location>
        <begin position="1"/>
        <end position="18"/>
    </location>
</feature>
<name>A0A0F5VI30_9GAMM</name>
<dbReference type="PANTHER" id="PTHR30006">
    <property type="entry name" value="THIAMINE-BINDING PERIPLASMIC PROTEIN-RELATED"/>
    <property type="match status" value="1"/>
</dbReference>
<dbReference type="OrthoDB" id="305758at2"/>
<evidence type="ECO:0000313" key="4">
    <source>
        <dbReference type="Proteomes" id="UP000033633"/>
    </source>
</evidence>
<dbReference type="PANTHER" id="PTHR30006:SF25">
    <property type="entry name" value="PHOSPHOGLYCERATE TRANSPORT REGULATORY PROTEIN PGTC"/>
    <property type="match status" value="1"/>
</dbReference>
<evidence type="ECO:0000256" key="1">
    <source>
        <dbReference type="ARBA" id="ARBA00022729"/>
    </source>
</evidence>
<dbReference type="Proteomes" id="UP000033633">
    <property type="component" value="Unassembled WGS sequence"/>
</dbReference>
<keyword evidence="4" id="KW-1185">Reference proteome</keyword>
<protein>
    <recommendedName>
        <fullName evidence="5">ABC transporter substrate-binding protein</fullName>
    </recommendedName>
</protein>
<dbReference type="Pfam" id="PF13343">
    <property type="entry name" value="SBP_bac_6"/>
    <property type="match status" value="1"/>
</dbReference>
<dbReference type="AlphaFoldDB" id="A0A0F5VI30"/>
<dbReference type="RefSeq" id="WP_046218824.1">
    <property type="nucleotide sequence ID" value="NZ_JWYV01000001.1"/>
</dbReference>
<evidence type="ECO:0000256" key="2">
    <source>
        <dbReference type="SAM" id="SignalP"/>
    </source>
</evidence>
<dbReference type="PATRIC" id="fig|265726.11.peg.289"/>
<evidence type="ECO:0000313" key="3">
    <source>
        <dbReference type="EMBL" id="KKD01497.1"/>
    </source>
</evidence>
<feature type="chain" id="PRO_5002496555" description="ABC transporter substrate-binding protein" evidence="2">
    <location>
        <begin position="19"/>
        <end position="411"/>
    </location>
</feature>
<gene>
    <name evidence="3" type="ORF">KY46_01355</name>
</gene>
<dbReference type="Gene3D" id="3.40.190.10">
    <property type="entry name" value="Periplasmic binding protein-like II"/>
    <property type="match status" value="2"/>
</dbReference>
<dbReference type="STRING" id="265726.KY46_01355"/>
<sequence length="411" mass="45890">MLYRLLIILLLAASPLHASEKKQLVILTTFNPALLSSSIKIFEQQYSDLDVLILQRRESEGLALLARPDHGVNVVLSSSRRLFQPLADSHDLVPVSELTHARSPLDSDHVAVLGFSGCGIIWNQRYTDRHALPVPSRWESLIAPVYHNHLVMSSPSRSATTHLMVESLLQRYDWDQGWQLLLQLGGNLNAISASNQRATDLVASGQSGIGLVIDSYAKAQQDHFPFIHFQYQPDSMILPSYIAALDRRQADQAGIAFVRFMLSAASQARLAQSPLYKMGRTHLPEIDAATFVMDTGLMEKRAVAVQQLFDISISQQQPLLNHAWQLIHQIRQLPALTEQQAAQLARSTMLASTPVISARQADSEDFLSLQDPVRHPASALTVGLWQAQMSRQLQQSIRLSQDILMSYKQEL</sequence>
<dbReference type="EMBL" id="JWYV01000001">
    <property type="protein sequence ID" value="KKD01497.1"/>
    <property type="molecule type" value="Genomic_DNA"/>
</dbReference>
<evidence type="ECO:0008006" key="5">
    <source>
        <dbReference type="Google" id="ProtNLM"/>
    </source>
</evidence>
<dbReference type="SUPFAM" id="SSF53850">
    <property type="entry name" value="Periplasmic binding protein-like II"/>
    <property type="match status" value="1"/>
</dbReference>
<accession>A0A0F5VI30</accession>
<comment type="caution">
    <text evidence="3">The sequence shown here is derived from an EMBL/GenBank/DDBJ whole genome shotgun (WGS) entry which is preliminary data.</text>
</comment>
<organism evidence="3 4">
    <name type="scientific">Photobacterium halotolerans</name>
    <dbReference type="NCBI Taxonomy" id="265726"/>
    <lineage>
        <taxon>Bacteria</taxon>
        <taxon>Pseudomonadati</taxon>
        <taxon>Pseudomonadota</taxon>
        <taxon>Gammaproteobacteria</taxon>
        <taxon>Vibrionales</taxon>
        <taxon>Vibrionaceae</taxon>
        <taxon>Photobacterium</taxon>
    </lineage>
</organism>
<dbReference type="GO" id="GO:0030288">
    <property type="term" value="C:outer membrane-bounded periplasmic space"/>
    <property type="evidence" value="ECO:0007669"/>
    <property type="project" value="TreeGrafter"/>
</dbReference>
<proteinExistence type="predicted"/>
<reference evidence="3 4" key="1">
    <citation type="submission" date="2014-12" db="EMBL/GenBank/DDBJ databases">
        <title>Mercury Reductase activity and rhizosphere competence traits in the genome of root associated Photobacterium halotolerans MELD1.</title>
        <authorList>
            <person name="Mathew D.C."/>
            <person name="Huang C.-C."/>
        </authorList>
    </citation>
    <scope>NUCLEOTIDE SEQUENCE [LARGE SCALE GENOMIC DNA]</scope>
    <source>
        <strain evidence="3 4">MELD1</strain>
    </source>
</reference>